<reference evidence="3" key="1">
    <citation type="journal article" date="2019" name="Int. J. Syst. Evol. Microbiol.">
        <title>The Global Catalogue of Microorganisms (GCM) 10K type strain sequencing project: providing services to taxonomists for standard genome sequencing and annotation.</title>
        <authorList>
            <consortium name="The Broad Institute Genomics Platform"/>
            <consortium name="The Broad Institute Genome Sequencing Center for Infectious Disease"/>
            <person name="Wu L."/>
            <person name="Ma J."/>
        </authorList>
    </citation>
    <scope>NUCLEOTIDE SEQUENCE [LARGE SCALE GENOMIC DNA]</scope>
    <source>
        <strain evidence="3">KCTC 42875</strain>
    </source>
</reference>
<dbReference type="PANTHER" id="PTHR43233:SF1">
    <property type="entry name" value="FAMILY N-ACETYLTRANSFERASE, PUTATIVE (AFU_ORTHOLOGUE AFUA_6G03350)-RELATED"/>
    <property type="match status" value="1"/>
</dbReference>
<comment type="caution">
    <text evidence="2">The sequence shown here is derived from an EMBL/GenBank/DDBJ whole genome shotgun (WGS) entry which is preliminary data.</text>
</comment>
<evidence type="ECO:0000313" key="3">
    <source>
        <dbReference type="Proteomes" id="UP001595740"/>
    </source>
</evidence>
<dbReference type="Pfam" id="PF13508">
    <property type="entry name" value="Acetyltransf_7"/>
    <property type="match status" value="1"/>
</dbReference>
<feature type="domain" description="N-acetyltransferase" evidence="1">
    <location>
        <begin position="1"/>
        <end position="95"/>
    </location>
</feature>
<proteinExistence type="predicted"/>
<keyword evidence="2" id="KW-0808">Transferase</keyword>
<dbReference type="InterPro" id="IPR016181">
    <property type="entry name" value="Acyl_CoA_acyltransferase"/>
</dbReference>
<organism evidence="2 3">
    <name type="scientific">Lysobacter cavernae</name>
    <dbReference type="NCBI Taxonomy" id="1685901"/>
    <lineage>
        <taxon>Bacteria</taxon>
        <taxon>Pseudomonadati</taxon>
        <taxon>Pseudomonadota</taxon>
        <taxon>Gammaproteobacteria</taxon>
        <taxon>Lysobacterales</taxon>
        <taxon>Lysobacteraceae</taxon>
        <taxon>Lysobacter</taxon>
    </lineage>
</organism>
<protein>
    <submittedName>
        <fullName evidence="2">GNAT family N-acetyltransferase</fullName>
        <ecNumber evidence="2">2.3.-.-</ecNumber>
    </submittedName>
</protein>
<accession>A0ABV7RUZ8</accession>
<dbReference type="InterPro" id="IPR000182">
    <property type="entry name" value="GNAT_dom"/>
</dbReference>
<sequence>MANSLCFGGYLGASQVAFGRVVTDYSRFGYVMDMFVLPDHRGQGYGKAIVRAISEHPALQQIILMLRTSEAPALYEKFGFEKLPSPDKYMRRPAVS</sequence>
<dbReference type="GO" id="GO:0016746">
    <property type="term" value="F:acyltransferase activity"/>
    <property type="evidence" value="ECO:0007669"/>
    <property type="project" value="UniProtKB-KW"/>
</dbReference>
<evidence type="ECO:0000259" key="1">
    <source>
        <dbReference type="PROSITE" id="PS51186"/>
    </source>
</evidence>
<dbReference type="CDD" id="cd04301">
    <property type="entry name" value="NAT_SF"/>
    <property type="match status" value="1"/>
</dbReference>
<dbReference type="PANTHER" id="PTHR43233">
    <property type="entry name" value="FAMILY N-ACETYLTRANSFERASE, PUTATIVE (AFU_ORTHOLOGUE AFUA_6G03350)-RELATED"/>
    <property type="match status" value="1"/>
</dbReference>
<gene>
    <name evidence="2" type="ORF">ACFOLC_16120</name>
</gene>
<dbReference type="PROSITE" id="PS51186">
    <property type="entry name" value="GNAT"/>
    <property type="match status" value="1"/>
</dbReference>
<name>A0ABV7RUZ8_9GAMM</name>
<keyword evidence="3" id="KW-1185">Reference proteome</keyword>
<keyword evidence="2" id="KW-0012">Acyltransferase</keyword>
<dbReference type="SUPFAM" id="SSF55729">
    <property type="entry name" value="Acyl-CoA N-acyltransferases (Nat)"/>
    <property type="match status" value="1"/>
</dbReference>
<evidence type="ECO:0000313" key="2">
    <source>
        <dbReference type="EMBL" id="MFC3552527.1"/>
    </source>
</evidence>
<dbReference type="EMBL" id="JBHRXK010000033">
    <property type="protein sequence ID" value="MFC3552527.1"/>
    <property type="molecule type" value="Genomic_DNA"/>
</dbReference>
<dbReference type="RefSeq" id="WP_386760288.1">
    <property type="nucleotide sequence ID" value="NZ_JBHRXK010000033.1"/>
</dbReference>
<dbReference type="EC" id="2.3.-.-" evidence="2"/>
<dbReference type="Gene3D" id="3.40.630.30">
    <property type="match status" value="1"/>
</dbReference>
<dbReference type="Proteomes" id="UP001595740">
    <property type="component" value="Unassembled WGS sequence"/>
</dbReference>
<dbReference type="InterPro" id="IPR053144">
    <property type="entry name" value="Acetyltransferase_Butenolide"/>
</dbReference>